<name>A0ABU6ECG1_9GAMM</name>
<gene>
    <name evidence="2" type="ORF">NA736_06900</name>
</gene>
<dbReference type="EMBL" id="JAMZOO010000001">
    <property type="protein sequence ID" value="MEB6856758.1"/>
    <property type="molecule type" value="Genomic_DNA"/>
</dbReference>
<accession>A0ABU6ECG1</accession>
<feature type="transmembrane region" description="Helical" evidence="1">
    <location>
        <begin position="144"/>
        <end position="160"/>
    </location>
</feature>
<evidence type="ECO:0000313" key="2">
    <source>
        <dbReference type="EMBL" id="MEB6856758.1"/>
    </source>
</evidence>
<keyword evidence="1" id="KW-1133">Transmembrane helix</keyword>
<protein>
    <submittedName>
        <fullName evidence="2">Uncharacterized protein</fullName>
    </submittedName>
</protein>
<proteinExistence type="predicted"/>
<evidence type="ECO:0000256" key="1">
    <source>
        <dbReference type="SAM" id="Phobius"/>
    </source>
</evidence>
<comment type="caution">
    <text evidence="2">The sequence shown here is derived from an EMBL/GenBank/DDBJ whole genome shotgun (WGS) entry which is preliminary data.</text>
</comment>
<feature type="transmembrane region" description="Helical" evidence="1">
    <location>
        <begin position="166"/>
        <end position="185"/>
    </location>
</feature>
<feature type="transmembrane region" description="Helical" evidence="1">
    <location>
        <begin position="113"/>
        <end position="137"/>
    </location>
</feature>
<feature type="transmembrane region" description="Helical" evidence="1">
    <location>
        <begin position="39"/>
        <end position="66"/>
    </location>
</feature>
<keyword evidence="3" id="KW-1185">Reference proteome</keyword>
<dbReference type="RefSeq" id="WP_325931281.1">
    <property type="nucleotide sequence ID" value="NZ_JAMZOO010000001.1"/>
</dbReference>
<evidence type="ECO:0000313" key="3">
    <source>
        <dbReference type="Proteomes" id="UP001332939"/>
    </source>
</evidence>
<keyword evidence="1" id="KW-0472">Membrane</keyword>
<sequence>MIVKTKKDKKLLTFISPLLSVLTALYFSITIFIDSQNISFSLILFFVFFLSMLIFSSLTEIIIRAIHLRYLLFIETDLFVLVVFTYMSFLATGIVSIMIFYQEGIPSNFFNSWHFVALLIAYFSFLLISLAISFIYLIVKNNKIFFLLSLLSLFIILLSMDSYNSIFYLLVVFIVFTGITFIIISRKFCNKRIGKEI</sequence>
<dbReference type="Proteomes" id="UP001332939">
    <property type="component" value="Unassembled WGS sequence"/>
</dbReference>
<reference evidence="2 3" key="1">
    <citation type="submission" date="2022-05" db="EMBL/GenBank/DDBJ databases">
        <title>Whole genome sequences of Escherichia coli of fish isolates collected from Assam, India.</title>
        <authorList>
            <person name="Sudha S."/>
            <person name="Muneeb K.H."/>
            <person name="Rakshit O."/>
            <person name="Mendem S.K."/>
            <person name="Raisen C."/>
            <person name="Holmes M.A."/>
            <person name="Shome B.R."/>
            <person name="Sivaraman G.K."/>
        </authorList>
    </citation>
    <scope>NUCLEOTIDE SEQUENCE [LARGE SCALE GENOMIC DNA]</scope>
    <source>
        <strain evidence="2 3">278</strain>
    </source>
</reference>
<keyword evidence="1" id="KW-0812">Transmembrane</keyword>
<feature type="transmembrane region" description="Helical" evidence="1">
    <location>
        <begin position="78"/>
        <end position="101"/>
    </location>
</feature>
<feature type="transmembrane region" description="Helical" evidence="1">
    <location>
        <begin position="12"/>
        <end position="33"/>
    </location>
</feature>
<organism evidence="2 3">
    <name type="scientific">Proteus cibi</name>
    <dbReference type="NCBI Taxonomy" id="2050966"/>
    <lineage>
        <taxon>Bacteria</taxon>
        <taxon>Pseudomonadati</taxon>
        <taxon>Pseudomonadota</taxon>
        <taxon>Gammaproteobacteria</taxon>
        <taxon>Enterobacterales</taxon>
        <taxon>Morganellaceae</taxon>
        <taxon>Proteus</taxon>
    </lineage>
</organism>